<evidence type="ECO:0000313" key="3">
    <source>
        <dbReference type="EMBL" id="KYF67349.1"/>
    </source>
</evidence>
<protein>
    <recommendedName>
        <fullName evidence="2">Extensin-like C-terminal domain-containing protein</fullName>
    </recommendedName>
</protein>
<evidence type="ECO:0000313" key="4">
    <source>
        <dbReference type="Proteomes" id="UP000075260"/>
    </source>
</evidence>
<sequence>MSALPSRRALALGAALIGGAALLTPLGIASLRRSEAERGEPPAASAAAAPAPAAATTAPTDGGALLADGEAGLMADGGAGSMADGGGDAGPALFEKPVWSAASRAATYGGLSSDACDRELKRRGIPHAPAPRGAPLVDRPVRITGPLHGVAFHGDGVAKPRTTSVFDIADCRLVLALDDLAAFLATRGIAEVVHVSMHRPAPAGAVAPRTAAPKKAPAKAPKKAPAKAKPGKKAAKGAGKGAKPGARAPKKPAAARPSQHALGLAIDVAALVKADGARLDVKADWHGALGAPPCGPGSEPKEATPQALELREILCAVFTSGLFNVVLTPNANEAHADHFHFDIKRNAHYFLLE</sequence>
<comment type="caution">
    <text evidence="3">The sequence shown here is derived from an EMBL/GenBank/DDBJ whole genome shotgun (WGS) entry which is preliminary data.</text>
</comment>
<dbReference type="RefSeq" id="WP_061609911.1">
    <property type="nucleotide sequence ID" value="NZ_JEMA01000659.1"/>
</dbReference>
<dbReference type="Pfam" id="PF06904">
    <property type="entry name" value="Extensin-like_C"/>
    <property type="match status" value="1"/>
</dbReference>
<organism evidence="3 4">
    <name type="scientific">Sorangium cellulosum</name>
    <name type="common">Polyangium cellulosum</name>
    <dbReference type="NCBI Taxonomy" id="56"/>
    <lineage>
        <taxon>Bacteria</taxon>
        <taxon>Pseudomonadati</taxon>
        <taxon>Myxococcota</taxon>
        <taxon>Polyangia</taxon>
        <taxon>Polyangiales</taxon>
        <taxon>Polyangiaceae</taxon>
        <taxon>Sorangium</taxon>
    </lineage>
</organism>
<feature type="region of interest" description="Disordered" evidence="1">
    <location>
        <begin position="203"/>
        <end position="256"/>
    </location>
</feature>
<dbReference type="AlphaFoldDB" id="A0A150QHA5"/>
<proteinExistence type="predicted"/>
<evidence type="ECO:0000259" key="2">
    <source>
        <dbReference type="Pfam" id="PF06904"/>
    </source>
</evidence>
<dbReference type="OrthoDB" id="9809788at2"/>
<feature type="compositionally biased region" description="Low complexity" evidence="1">
    <location>
        <begin position="241"/>
        <end position="256"/>
    </location>
</feature>
<evidence type="ECO:0000256" key="1">
    <source>
        <dbReference type="SAM" id="MobiDB-lite"/>
    </source>
</evidence>
<gene>
    <name evidence="3" type="ORF">BE15_17445</name>
</gene>
<dbReference type="InterPro" id="IPR006311">
    <property type="entry name" value="TAT_signal"/>
</dbReference>
<feature type="region of interest" description="Disordered" evidence="1">
    <location>
        <begin position="33"/>
        <end position="67"/>
    </location>
</feature>
<feature type="compositionally biased region" description="Low complexity" evidence="1">
    <location>
        <begin position="41"/>
        <end position="67"/>
    </location>
</feature>
<dbReference type="InterPro" id="IPR009683">
    <property type="entry name" value="Extensin-like_C"/>
</dbReference>
<feature type="compositionally biased region" description="Basic residues" evidence="1">
    <location>
        <begin position="216"/>
        <end position="235"/>
    </location>
</feature>
<dbReference type="Proteomes" id="UP000075260">
    <property type="component" value="Unassembled WGS sequence"/>
</dbReference>
<feature type="domain" description="Extensin-like C-terminal" evidence="2">
    <location>
        <begin position="250"/>
        <end position="346"/>
    </location>
</feature>
<dbReference type="EMBL" id="JEMA01000659">
    <property type="protein sequence ID" value="KYF67349.1"/>
    <property type="molecule type" value="Genomic_DNA"/>
</dbReference>
<dbReference type="PROSITE" id="PS51318">
    <property type="entry name" value="TAT"/>
    <property type="match status" value="1"/>
</dbReference>
<accession>A0A150QHA5</accession>
<feature type="compositionally biased region" description="Low complexity" evidence="1">
    <location>
        <begin position="203"/>
        <end position="215"/>
    </location>
</feature>
<name>A0A150QHA5_SORCE</name>
<reference evidence="3 4" key="1">
    <citation type="submission" date="2014-02" db="EMBL/GenBank/DDBJ databases">
        <title>The small core and large imbalanced accessory genome model reveals a collaborative survival strategy of Sorangium cellulosum strains in nature.</title>
        <authorList>
            <person name="Han K."/>
            <person name="Peng R."/>
            <person name="Blom J."/>
            <person name="Li Y.-Z."/>
        </authorList>
    </citation>
    <scope>NUCLEOTIDE SEQUENCE [LARGE SCALE GENOMIC DNA]</scope>
    <source>
        <strain evidence="3 4">So0008-312</strain>
    </source>
</reference>